<dbReference type="CDD" id="cd05009">
    <property type="entry name" value="SIS_GlmS_GlmD_2"/>
    <property type="match status" value="1"/>
</dbReference>
<feature type="active site" description="For Fru-6P isomerization activity" evidence="10">
    <location>
        <position position="613"/>
    </location>
</feature>
<dbReference type="InterPro" id="IPR047084">
    <property type="entry name" value="GFAT_N"/>
</dbReference>
<evidence type="ECO:0000256" key="5">
    <source>
        <dbReference type="ARBA" id="ARBA00022490"/>
    </source>
</evidence>
<evidence type="ECO:0000256" key="1">
    <source>
        <dbReference type="ARBA" id="ARBA00001031"/>
    </source>
</evidence>
<protein>
    <recommendedName>
        <fullName evidence="4 10">Glutamine--fructose-6-phosphate aminotransferase [isomerizing]</fullName>
        <ecNumber evidence="3 10">2.6.1.16</ecNumber>
    </recommendedName>
    <alternativeName>
        <fullName evidence="10">D-fructose-6-phosphate amidotransferase</fullName>
    </alternativeName>
    <alternativeName>
        <fullName evidence="10">GFAT</fullName>
    </alternativeName>
    <alternativeName>
        <fullName evidence="10">Glucosamine-6-phosphate synthase</fullName>
    </alternativeName>
    <alternativeName>
        <fullName evidence="10">Hexosephosphate aminotransferase</fullName>
    </alternativeName>
    <alternativeName>
        <fullName evidence="10">L-glutamine--D-fructose-6-phosphate amidotransferase</fullName>
    </alternativeName>
</protein>
<feature type="domain" description="SIS" evidence="12">
    <location>
        <begin position="295"/>
        <end position="434"/>
    </location>
</feature>
<accession>A0A1Y2PFQ3</accession>
<dbReference type="GO" id="GO:0006487">
    <property type="term" value="P:protein N-linked glycosylation"/>
    <property type="evidence" value="ECO:0007669"/>
    <property type="project" value="TreeGrafter"/>
</dbReference>
<keyword evidence="8" id="KW-0677">Repeat</keyword>
<dbReference type="FunFam" id="3.40.50.10490:FF:000001">
    <property type="entry name" value="Glutamine--fructose-6-phosphate aminotransferase [isomerizing]"/>
    <property type="match status" value="1"/>
</dbReference>
<evidence type="ECO:0000256" key="10">
    <source>
        <dbReference type="HAMAP-Rule" id="MF_00164"/>
    </source>
</evidence>
<evidence type="ECO:0000256" key="7">
    <source>
        <dbReference type="ARBA" id="ARBA00022679"/>
    </source>
</evidence>
<evidence type="ECO:0000313" key="13">
    <source>
        <dbReference type="EMBL" id="OSY88841.1"/>
    </source>
</evidence>
<keyword evidence="6 10" id="KW-0032">Aminotransferase</keyword>
<dbReference type="Pfam" id="PF01380">
    <property type="entry name" value="SIS"/>
    <property type="match status" value="2"/>
</dbReference>
<dbReference type="Gene3D" id="3.60.20.10">
    <property type="entry name" value="Glutamine Phosphoribosylpyrophosphate, subunit 1, domain 1"/>
    <property type="match status" value="1"/>
</dbReference>
<feature type="active site" description="Nucleophile; for GATase activity" evidence="10">
    <location>
        <position position="2"/>
    </location>
</feature>
<organism evidence="13 14">
    <name type="scientific">Tenacibaculum holothuriorum</name>
    <dbReference type="NCBI Taxonomy" id="1635173"/>
    <lineage>
        <taxon>Bacteria</taxon>
        <taxon>Pseudomonadati</taxon>
        <taxon>Bacteroidota</taxon>
        <taxon>Flavobacteriia</taxon>
        <taxon>Flavobacteriales</taxon>
        <taxon>Flavobacteriaceae</taxon>
        <taxon>Tenacibaculum</taxon>
    </lineage>
</organism>
<dbReference type="Gene3D" id="3.40.50.10490">
    <property type="entry name" value="Glucose-6-phosphate isomerase like protein, domain 1"/>
    <property type="match status" value="2"/>
</dbReference>
<name>A0A1Y2PFQ3_9FLAO</name>
<dbReference type="GO" id="GO:0004360">
    <property type="term" value="F:glutamine-fructose-6-phosphate transaminase (isomerizing) activity"/>
    <property type="evidence" value="ECO:0007669"/>
    <property type="project" value="UniProtKB-UniRule"/>
</dbReference>
<dbReference type="FunFam" id="3.60.20.10:FF:000006">
    <property type="entry name" value="Glutamine--fructose-6-phosphate aminotransferase [isomerizing]"/>
    <property type="match status" value="1"/>
</dbReference>
<dbReference type="InterPro" id="IPR029055">
    <property type="entry name" value="Ntn_hydrolases_N"/>
</dbReference>
<dbReference type="Pfam" id="PF13522">
    <property type="entry name" value="GATase_6"/>
    <property type="match status" value="1"/>
</dbReference>
<dbReference type="PANTHER" id="PTHR10937">
    <property type="entry name" value="GLUCOSAMINE--FRUCTOSE-6-PHOSPHATE AMINOTRANSFERASE, ISOMERIZING"/>
    <property type="match status" value="1"/>
</dbReference>
<evidence type="ECO:0000256" key="2">
    <source>
        <dbReference type="ARBA" id="ARBA00004496"/>
    </source>
</evidence>
<comment type="caution">
    <text evidence="13">The sequence shown here is derived from an EMBL/GenBank/DDBJ whole genome shotgun (WGS) entry which is preliminary data.</text>
</comment>
<dbReference type="SUPFAM" id="SSF53697">
    <property type="entry name" value="SIS domain"/>
    <property type="match status" value="1"/>
</dbReference>
<sequence>MCGITGYIGYREAYPIVINGLKRLEYRGYDSAGIMMYDGEKMHLSKTKGKVSDLEIITNKEEIRKSGRIGIGHTRWATHGVPNDTNSHPHFSESGNLVIVHNGIIENYDTIKKELITRGYKFKSDTDTEVLVNLIEEVKKNEVCKLGKAVQIALTQVIGAYAIAVFDKTKPNELVVARLGSPIAIGVGKENKEFFVASDASPFIEYTKDAIYLEDGELAIIKKDKGIKVRKIDDDKLVDANIQELQLSLEQIEKGGYDHFMLKEIHEQPKAIIDTYRGRMLADEGIIRMAGIDDNLPKFLNADRIIIVACGTSWHAGLVGEYLFEDMARIPVEVEYASEFRYRNPIITEKDVVIAISQSGETADTLAAIKLAKSKGAFVFGVCNVVGSSIARETHAGAYTHAGPEIGVASTKAFTTQITVLSLIALKLAKEKGTLSKAAFQTYLQTMQLIPAQVEKLLEIDEHVKNIASIYKDAKNCLYLGRGFNFPVALEGALKLKEISYIHAEGYPAAEMKHGPIALIDENMPVFVIATNKGHYEKVVSNIQEIKSRSGKIVAVVTEGDTTVKEIADHVIEIPDTEEAFTPLLTTIPLQLLSYHIAVMLGKNVDQPRNLAKSVTVE</sequence>
<feature type="domain" description="Glutamine amidotransferase type-2" evidence="11">
    <location>
        <begin position="2"/>
        <end position="224"/>
    </location>
</feature>
<evidence type="ECO:0000256" key="9">
    <source>
        <dbReference type="ARBA" id="ARBA00022962"/>
    </source>
</evidence>
<dbReference type="GO" id="GO:0097367">
    <property type="term" value="F:carbohydrate derivative binding"/>
    <property type="evidence" value="ECO:0007669"/>
    <property type="project" value="InterPro"/>
</dbReference>
<dbReference type="HAMAP" id="MF_00164">
    <property type="entry name" value="GlmS"/>
    <property type="match status" value="1"/>
</dbReference>
<dbReference type="GO" id="GO:0006047">
    <property type="term" value="P:UDP-N-acetylglucosamine metabolic process"/>
    <property type="evidence" value="ECO:0007669"/>
    <property type="project" value="TreeGrafter"/>
</dbReference>
<dbReference type="InterPro" id="IPR005855">
    <property type="entry name" value="GFAT"/>
</dbReference>
<dbReference type="RefSeq" id="WP_086029646.1">
    <property type="nucleotide sequence ID" value="NZ_LAPZ01000002.1"/>
</dbReference>
<comment type="subunit">
    <text evidence="10">Homodimer.</text>
</comment>
<keyword evidence="5 10" id="KW-0963">Cytoplasm</keyword>
<feature type="domain" description="SIS" evidence="12">
    <location>
        <begin position="467"/>
        <end position="608"/>
    </location>
</feature>
<dbReference type="OrthoDB" id="106547at2"/>
<gene>
    <name evidence="10" type="primary">glmS</name>
    <name evidence="13" type="ORF">WH52_04030</name>
</gene>
<evidence type="ECO:0000256" key="3">
    <source>
        <dbReference type="ARBA" id="ARBA00012916"/>
    </source>
</evidence>
<dbReference type="NCBIfam" id="TIGR01135">
    <property type="entry name" value="glmS"/>
    <property type="match status" value="1"/>
</dbReference>
<dbReference type="GO" id="GO:0006002">
    <property type="term" value="P:fructose 6-phosphate metabolic process"/>
    <property type="evidence" value="ECO:0007669"/>
    <property type="project" value="TreeGrafter"/>
</dbReference>
<dbReference type="InterPro" id="IPR001347">
    <property type="entry name" value="SIS_dom"/>
</dbReference>
<dbReference type="FunCoup" id="A0A1Y2PFQ3">
    <property type="interactions" value="312"/>
</dbReference>
<dbReference type="CDD" id="cd00714">
    <property type="entry name" value="GFAT"/>
    <property type="match status" value="1"/>
</dbReference>
<evidence type="ECO:0000259" key="12">
    <source>
        <dbReference type="PROSITE" id="PS51464"/>
    </source>
</evidence>
<dbReference type="NCBIfam" id="NF001484">
    <property type="entry name" value="PRK00331.1"/>
    <property type="match status" value="1"/>
</dbReference>
<evidence type="ECO:0000259" key="11">
    <source>
        <dbReference type="PROSITE" id="PS51278"/>
    </source>
</evidence>
<reference evidence="13 14" key="1">
    <citation type="submission" date="2015-03" db="EMBL/GenBank/DDBJ databases">
        <title>Genome sequence of Tenacibaculum sp. S2-2, isolated from intestinal microbiota of sea cucumber, Apostichopus japonicas.</title>
        <authorList>
            <person name="Shao Z."/>
            <person name="Wang L."/>
            <person name="Li X."/>
        </authorList>
    </citation>
    <scope>NUCLEOTIDE SEQUENCE [LARGE SCALE GENOMIC DNA]</scope>
    <source>
        <strain evidence="13 14">S2-2</strain>
    </source>
</reference>
<keyword evidence="14" id="KW-1185">Reference proteome</keyword>
<dbReference type="PANTHER" id="PTHR10937:SF0">
    <property type="entry name" value="GLUTAMINE--FRUCTOSE-6-PHOSPHATE TRANSAMINASE (ISOMERIZING)"/>
    <property type="match status" value="1"/>
</dbReference>
<comment type="function">
    <text evidence="10">Catalyzes the first step in hexosamine metabolism, converting fructose-6P into glucosamine-6P using glutamine as a nitrogen source.</text>
</comment>
<dbReference type="InterPro" id="IPR035490">
    <property type="entry name" value="GlmS/FrlB_SIS"/>
</dbReference>
<dbReference type="CDD" id="cd05008">
    <property type="entry name" value="SIS_GlmS_GlmD_1"/>
    <property type="match status" value="1"/>
</dbReference>
<dbReference type="InterPro" id="IPR035466">
    <property type="entry name" value="GlmS/AgaS_SIS"/>
</dbReference>
<dbReference type="STRING" id="1635173.WH52_04030"/>
<dbReference type="InParanoid" id="A0A1Y2PFQ3"/>
<comment type="catalytic activity">
    <reaction evidence="1 10">
        <text>D-fructose 6-phosphate + L-glutamine = D-glucosamine 6-phosphate + L-glutamate</text>
        <dbReference type="Rhea" id="RHEA:13237"/>
        <dbReference type="ChEBI" id="CHEBI:29985"/>
        <dbReference type="ChEBI" id="CHEBI:58359"/>
        <dbReference type="ChEBI" id="CHEBI:58725"/>
        <dbReference type="ChEBI" id="CHEBI:61527"/>
        <dbReference type="EC" id="2.6.1.16"/>
    </reaction>
</comment>
<dbReference type="GO" id="GO:0005975">
    <property type="term" value="P:carbohydrate metabolic process"/>
    <property type="evidence" value="ECO:0007669"/>
    <property type="project" value="UniProtKB-UniRule"/>
</dbReference>
<comment type="subcellular location">
    <subcellularLocation>
        <location evidence="2 10">Cytoplasm</location>
    </subcellularLocation>
</comment>
<dbReference type="EMBL" id="LAPZ01000002">
    <property type="protein sequence ID" value="OSY88841.1"/>
    <property type="molecule type" value="Genomic_DNA"/>
</dbReference>
<evidence type="ECO:0000256" key="8">
    <source>
        <dbReference type="ARBA" id="ARBA00022737"/>
    </source>
</evidence>
<dbReference type="SUPFAM" id="SSF56235">
    <property type="entry name" value="N-terminal nucleophile aminohydrolases (Ntn hydrolases)"/>
    <property type="match status" value="1"/>
</dbReference>
<evidence type="ECO:0000256" key="4">
    <source>
        <dbReference type="ARBA" id="ARBA00016090"/>
    </source>
</evidence>
<evidence type="ECO:0000313" key="14">
    <source>
        <dbReference type="Proteomes" id="UP000194221"/>
    </source>
</evidence>
<keyword evidence="7 10" id="KW-0808">Transferase</keyword>
<feature type="initiator methionine" description="Removed" evidence="10">
    <location>
        <position position="1"/>
    </location>
</feature>
<dbReference type="PROSITE" id="PS51278">
    <property type="entry name" value="GATASE_TYPE_2"/>
    <property type="match status" value="1"/>
</dbReference>
<dbReference type="AlphaFoldDB" id="A0A1Y2PFQ3"/>
<dbReference type="GO" id="GO:0005829">
    <property type="term" value="C:cytosol"/>
    <property type="evidence" value="ECO:0007669"/>
    <property type="project" value="TreeGrafter"/>
</dbReference>
<evidence type="ECO:0000256" key="6">
    <source>
        <dbReference type="ARBA" id="ARBA00022576"/>
    </source>
</evidence>
<dbReference type="EC" id="2.6.1.16" evidence="3 10"/>
<keyword evidence="9 13" id="KW-0315">Glutamine amidotransferase</keyword>
<dbReference type="InterPro" id="IPR017932">
    <property type="entry name" value="GATase_2_dom"/>
</dbReference>
<proteinExistence type="inferred from homology"/>
<dbReference type="PROSITE" id="PS51464">
    <property type="entry name" value="SIS"/>
    <property type="match status" value="2"/>
</dbReference>
<dbReference type="InterPro" id="IPR046348">
    <property type="entry name" value="SIS_dom_sf"/>
</dbReference>
<dbReference type="Proteomes" id="UP000194221">
    <property type="component" value="Unassembled WGS sequence"/>
</dbReference>